<dbReference type="RefSeq" id="WP_134216879.1">
    <property type="nucleotide sequence ID" value="NZ_QFGA01000001.1"/>
</dbReference>
<dbReference type="GO" id="GO:0032259">
    <property type="term" value="P:methylation"/>
    <property type="evidence" value="ECO:0007669"/>
    <property type="project" value="UniProtKB-KW"/>
</dbReference>
<accession>A0A4Y7RD58</accession>
<dbReference type="GO" id="GO:0008168">
    <property type="term" value="F:methyltransferase activity"/>
    <property type="evidence" value="ECO:0007669"/>
    <property type="project" value="UniProtKB-KW"/>
</dbReference>
<dbReference type="CDD" id="cd02440">
    <property type="entry name" value="AdoMet_MTases"/>
    <property type="match status" value="1"/>
</dbReference>
<keyword evidence="1" id="KW-0489">Methyltransferase</keyword>
<dbReference type="EMBL" id="QFGA01000001">
    <property type="protein sequence ID" value="TEB06671.1"/>
    <property type="molecule type" value="Genomic_DNA"/>
</dbReference>
<dbReference type="Pfam" id="PF06962">
    <property type="entry name" value="rRNA_methylase"/>
    <property type="match status" value="1"/>
</dbReference>
<evidence type="ECO:0000313" key="1">
    <source>
        <dbReference type="EMBL" id="TEB06671.1"/>
    </source>
</evidence>
<organism evidence="1 2">
    <name type="scientific">Pelotomaculum schinkii</name>
    <dbReference type="NCBI Taxonomy" id="78350"/>
    <lineage>
        <taxon>Bacteria</taxon>
        <taxon>Bacillati</taxon>
        <taxon>Bacillota</taxon>
        <taxon>Clostridia</taxon>
        <taxon>Eubacteriales</taxon>
        <taxon>Desulfotomaculaceae</taxon>
        <taxon>Pelotomaculum</taxon>
    </lineage>
</organism>
<dbReference type="PANTHER" id="PTHR35276">
    <property type="entry name" value="S-ADENOSYL-L-METHIONINE-DEPENDENT METHYLTRANSFERASES SUPERFAMILY PROTEIN"/>
    <property type="match status" value="1"/>
</dbReference>
<comment type="caution">
    <text evidence="1">The sequence shown here is derived from an EMBL/GenBank/DDBJ whole genome shotgun (WGS) entry which is preliminary data.</text>
</comment>
<reference evidence="1 2" key="1">
    <citation type="journal article" date="2018" name="Environ. Microbiol.">
        <title>Novel energy conservation strategies and behaviour of Pelotomaculum schinkii driving syntrophic propionate catabolism.</title>
        <authorList>
            <person name="Hidalgo-Ahumada C.A.P."/>
            <person name="Nobu M.K."/>
            <person name="Narihiro T."/>
            <person name="Tamaki H."/>
            <person name="Liu W.T."/>
            <person name="Kamagata Y."/>
            <person name="Stams A.J.M."/>
            <person name="Imachi H."/>
            <person name="Sousa D.Z."/>
        </authorList>
    </citation>
    <scope>NUCLEOTIDE SEQUENCE [LARGE SCALE GENOMIC DNA]</scope>
    <source>
        <strain evidence="1 2">HH</strain>
    </source>
</reference>
<gene>
    <name evidence="1" type="ORF">Psch_00203</name>
</gene>
<dbReference type="InterPro" id="IPR010719">
    <property type="entry name" value="MnmM_MeTrfase"/>
</dbReference>
<sequence>MLKGLGSAVHLAHLLISEAVGPGATAIDATAGNGYDTLFLARQVGPQGKVYAIDIQAEALQKAALLLQRAGVLDRVILLHSSHEEMERLAPAPVDAVLFNLGYLPGGDHNLVTTCETTARALRAALKMLKPEGRIGLVIYTGHPGGREELAAVEEVVSSLDGSLYRVVRSNFINRSDQAPVVIAIEKAGVGDENQPAAQNP</sequence>
<proteinExistence type="predicted"/>
<dbReference type="InterPro" id="IPR029063">
    <property type="entry name" value="SAM-dependent_MTases_sf"/>
</dbReference>
<keyword evidence="2" id="KW-1185">Reference proteome</keyword>
<protein>
    <submittedName>
        <fullName evidence="1">16S rRNA m(4)C1402 methyltransferase</fullName>
    </submittedName>
</protein>
<dbReference type="PANTHER" id="PTHR35276:SF1">
    <property type="entry name" value="TRNA (MNM(5)S(2)U34)-METHYLTRANSFERASE, CHLOROPLASTIC"/>
    <property type="match status" value="1"/>
</dbReference>
<dbReference type="SUPFAM" id="SSF53335">
    <property type="entry name" value="S-adenosyl-L-methionine-dependent methyltransferases"/>
    <property type="match status" value="1"/>
</dbReference>
<dbReference type="Gene3D" id="3.40.50.150">
    <property type="entry name" value="Vaccinia Virus protein VP39"/>
    <property type="match status" value="1"/>
</dbReference>
<name>A0A4Y7RD58_9FIRM</name>
<evidence type="ECO:0000313" key="2">
    <source>
        <dbReference type="Proteomes" id="UP000298324"/>
    </source>
</evidence>
<dbReference type="AlphaFoldDB" id="A0A4Y7RD58"/>
<keyword evidence="1" id="KW-0808">Transferase</keyword>
<dbReference type="Proteomes" id="UP000298324">
    <property type="component" value="Unassembled WGS sequence"/>
</dbReference>